<dbReference type="Proteomes" id="UP000321947">
    <property type="component" value="Unassembled WGS sequence"/>
</dbReference>
<dbReference type="PANTHER" id="PTHR10670">
    <property type="entry name" value="DNA POLYMERASE EPSILON CATALYTIC SUBUNIT A"/>
    <property type="match status" value="1"/>
</dbReference>
<evidence type="ECO:0000313" key="9">
    <source>
        <dbReference type="Proteomes" id="UP000321947"/>
    </source>
</evidence>
<comment type="similarity">
    <text evidence="6">Belongs to the DNA polymerase type-B family.</text>
</comment>
<accession>A0A5D3C134</accession>
<comment type="cofactor">
    <cofactor evidence="6">
        <name>[4Fe-4S] cluster</name>
        <dbReference type="ChEBI" id="CHEBI:49883"/>
    </cofactor>
</comment>
<keyword evidence="6" id="KW-0863">Zinc-finger</keyword>
<name>A0A5D3C134_CUCMM</name>
<protein>
    <recommendedName>
        <fullName evidence="6">DNA polymerase epsilon catalytic subunit</fullName>
        <ecNumber evidence="6">2.7.7.7</ecNumber>
    </recommendedName>
</protein>
<keyword evidence="6" id="KW-0539">Nucleus</keyword>
<dbReference type="EC" id="2.7.7.7" evidence="6"/>
<dbReference type="GO" id="GO:0008310">
    <property type="term" value="F:single-stranded DNA 3'-5' DNA exonuclease activity"/>
    <property type="evidence" value="ECO:0007669"/>
    <property type="project" value="TreeGrafter"/>
</dbReference>
<evidence type="ECO:0000256" key="4">
    <source>
        <dbReference type="ARBA" id="ARBA00022932"/>
    </source>
</evidence>
<keyword evidence="5 6" id="KW-0238">DNA-binding</keyword>
<keyword evidence="6" id="KW-0479">Metal-binding</keyword>
<evidence type="ECO:0000259" key="7">
    <source>
        <dbReference type="SMART" id="SM01159"/>
    </source>
</evidence>
<keyword evidence="6" id="KW-0411">Iron-sulfur</keyword>
<keyword evidence="6" id="KW-0862">Zinc</keyword>
<keyword evidence="4 6" id="KW-0239">DNA-directed DNA polymerase</keyword>
<keyword evidence="3 6" id="KW-0235">DNA replication</keyword>
<keyword evidence="1 6" id="KW-0808">Transferase</keyword>
<dbReference type="GO" id="GO:0003887">
    <property type="term" value="F:DNA-directed DNA polymerase activity"/>
    <property type="evidence" value="ECO:0007669"/>
    <property type="project" value="UniProtKB-KW"/>
</dbReference>
<dbReference type="GO" id="GO:0003677">
    <property type="term" value="F:DNA binding"/>
    <property type="evidence" value="ECO:0007669"/>
    <property type="project" value="UniProtKB-KW"/>
</dbReference>
<comment type="subcellular location">
    <subcellularLocation>
        <location evidence="6">Nucleus</location>
    </subcellularLocation>
</comment>
<evidence type="ECO:0000313" key="8">
    <source>
        <dbReference type="EMBL" id="TYK05653.1"/>
    </source>
</evidence>
<dbReference type="AlphaFoldDB" id="A0A5D3C134"/>
<dbReference type="GO" id="GO:0051539">
    <property type="term" value="F:4 iron, 4 sulfur cluster binding"/>
    <property type="evidence" value="ECO:0007669"/>
    <property type="project" value="UniProtKB-KW"/>
</dbReference>
<evidence type="ECO:0000256" key="6">
    <source>
        <dbReference type="RuleBase" id="RU365029"/>
    </source>
</evidence>
<comment type="function">
    <text evidence="6">DNA polymerase II participates in chromosomal DNA replication.</text>
</comment>
<dbReference type="EMBL" id="SSTD01013776">
    <property type="protein sequence ID" value="TYK05653.1"/>
    <property type="molecule type" value="Genomic_DNA"/>
</dbReference>
<dbReference type="Pfam" id="PF08490">
    <property type="entry name" value="DUF1744"/>
    <property type="match status" value="1"/>
</dbReference>
<comment type="caution">
    <text evidence="8">The sequence shown here is derived from an EMBL/GenBank/DDBJ whole genome shotgun (WGS) entry which is preliminary data.</text>
</comment>
<dbReference type="SMART" id="SM01159">
    <property type="entry name" value="DUF1744"/>
    <property type="match status" value="1"/>
</dbReference>
<evidence type="ECO:0000256" key="1">
    <source>
        <dbReference type="ARBA" id="ARBA00022679"/>
    </source>
</evidence>
<keyword evidence="6" id="KW-0408">Iron</keyword>
<evidence type="ECO:0000256" key="2">
    <source>
        <dbReference type="ARBA" id="ARBA00022695"/>
    </source>
</evidence>
<dbReference type="GO" id="GO:0006287">
    <property type="term" value="P:base-excision repair, gap-filling"/>
    <property type="evidence" value="ECO:0007669"/>
    <property type="project" value="TreeGrafter"/>
</dbReference>
<dbReference type="InterPro" id="IPR013697">
    <property type="entry name" value="DNA_pol_e_suA_C"/>
</dbReference>
<organism evidence="8 9">
    <name type="scientific">Cucumis melo var. makuwa</name>
    <name type="common">Oriental melon</name>
    <dbReference type="NCBI Taxonomy" id="1194695"/>
    <lineage>
        <taxon>Eukaryota</taxon>
        <taxon>Viridiplantae</taxon>
        <taxon>Streptophyta</taxon>
        <taxon>Embryophyta</taxon>
        <taxon>Tracheophyta</taxon>
        <taxon>Spermatophyta</taxon>
        <taxon>Magnoliopsida</taxon>
        <taxon>eudicotyledons</taxon>
        <taxon>Gunneridae</taxon>
        <taxon>Pentapetalae</taxon>
        <taxon>rosids</taxon>
        <taxon>fabids</taxon>
        <taxon>Cucurbitales</taxon>
        <taxon>Cucurbitaceae</taxon>
        <taxon>Benincaseae</taxon>
        <taxon>Cucumis</taxon>
    </lineage>
</organism>
<dbReference type="GO" id="GO:0008622">
    <property type="term" value="C:epsilon DNA polymerase complex"/>
    <property type="evidence" value="ECO:0007669"/>
    <property type="project" value="InterPro"/>
</dbReference>
<keyword evidence="6" id="KW-0004">4Fe-4S</keyword>
<dbReference type="GO" id="GO:0000278">
    <property type="term" value="P:mitotic cell cycle"/>
    <property type="evidence" value="ECO:0007669"/>
    <property type="project" value="TreeGrafter"/>
</dbReference>
<evidence type="ECO:0000256" key="3">
    <source>
        <dbReference type="ARBA" id="ARBA00022705"/>
    </source>
</evidence>
<keyword evidence="2 6" id="KW-0548">Nucleotidyltransferase</keyword>
<dbReference type="GO" id="GO:0045004">
    <property type="term" value="P:DNA replication proofreading"/>
    <property type="evidence" value="ECO:0007669"/>
    <property type="project" value="TreeGrafter"/>
</dbReference>
<dbReference type="InterPro" id="IPR029703">
    <property type="entry name" value="POL2"/>
</dbReference>
<sequence length="434" mass="49022">MPRIHQLQNQTEYTLNHSQNHEYEGAIRHEKAAHEPWALRKLRAAATRGGADCRKGMTAGLGMTKGRKSAGSWSHSAVPREQMRLAVTVHGPRFAACEAMQKVFALLLAALRQLGATVIFANFSKVIIHTGKSDLSAAKAYCDSLLKTLQTRDQFEWIELEPAEFWHSLLFMDQDNYGGISAKDGEITDAESLVNISYNWGIAEYLPKKIQGGDVRTPSVESFESRVTQHLKEKLSSYFSNQLFEIVGDISRKTSSGSLYKEDAPLEFINYVCAALQLDQNVRDDVWNMKKNLLNYMHLKEFAPEAQFSNPSTSSILPNVFCSHCNDCRDLDLCQDSGLKAQEWRCGVAECGQPYNQELIENALIQIVMQRERAYHVQDLVCDSCKQVKAAHLWEQCACAGTFHCKEDSNEFLSNMRILLGYLLPRELKNTKNK</sequence>
<dbReference type="Pfam" id="PF22912">
    <property type="entry name" value="zf-DPOE"/>
    <property type="match status" value="1"/>
</dbReference>
<proteinExistence type="inferred from homology"/>
<comment type="catalytic activity">
    <reaction evidence="6">
        <text>DNA(n) + a 2'-deoxyribonucleoside 5'-triphosphate = DNA(n+1) + diphosphate</text>
        <dbReference type="Rhea" id="RHEA:22508"/>
        <dbReference type="Rhea" id="RHEA-COMP:17339"/>
        <dbReference type="Rhea" id="RHEA-COMP:17340"/>
        <dbReference type="ChEBI" id="CHEBI:33019"/>
        <dbReference type="ChEBI" id="CHEBI:61560"/>
        <dbReference type="ChEBI" id="CHEBI:173112"/>
        <dbReference type="EC" id="2.7.7.7"/>
    </reaction>
</comment>
<dbReference type="Pfam" id="PF23250">
    <property type="entry name" value="zf_DPOE_2"/>
    <property type="match status" value="1"/>
</dbReference>
<dbReference type="GO" id="GO:0008270">
    <property type="term" value="F:zinc ion binding"/>
    <property type="evidence" value="ECO:0007669"/>
    <property type="project" value="UniProtKB-KW"/>
</dbReference>
<reference evidence="8 9" key="1">
    <citation type="submission" date="2019-08" db="EMBL/GenBank/DDBJ databases">
        <title>Draft genome sequences of two oriental melons (Cucumis melo L. var makuwa).</title>
        <authorList>
            <person name="Kwon S.-Y."/>
        </authorList>
    </citation>
    <scope>NUCLEOTIDE SEQUENCE [LARGE SCALE GENOMIC DNA]</scope>
    <source>
        <strain evidence="9">cv. Chang Bougi</strain>
        <tissue evidence="8">Leaf</tissue>
    </source>
</reference>
<feature type="domain" description="DNA polymerase epsilon catalytic subunit A C-terminal" evidence="7">
    <location>
        <begin position="6"/>
        <end position="180"/>
    </location>
</feature>
<gene>
    <name evidence="8" type="ORF">E5676_scaffold98G001160</name>
</gene>
<dbReference type="InterPro" id="IPR054475">
    <property type="entry name" value="Znf-DPOE"/>
</dbReference>
<dbReference type="GO" id="GO:0006297">
    <property type="term" value="P:nucleotide-excision repair, DNA gap filling"/>
    <property type="evidence" value="ECO:0007669"/>
    <property type="project" value="TreeGrafter"/>
</dbReference>
<dbReference type="GO" id="GO:0006272">
    <property type="term" value="P:leading strand elongation"/>
    <property type="evidence" value="ECO:0007669"/>
    <property type="project" value="TreeGrafter"/>
</dbReference>
<dbReference type="PANTHER" id="PTHR10670:SF0">
    <property type="entry name" value="DNA POLYMERASE EPSILON CATALYTIC SUBUNIT A"/>
    <property type="match status" value="1"/>
</dbReference>
<evidence type="ECO:0000256" key="5">
    <source>
        <dbReference type="ARBA" id="ARBA00023125"/>
    </source>
</evidence>